<dbReference type="SUPFAM" id="SSF54292">
    <property type="entry name" value="2Fe-2S ferredoxin-like"/>
    <property type="match status" value="1"/>
</dbReference>
<dbReference type="InterPro" id="IPR001041">
    <property type="entry name" value="2Fe-2S_ferredoxin-type"/>
</dbReference>
<dbReference type="Pfam" id="PF00970">
    <property type="entry name" value="FAD_binding_6"/>
    <property type="match status" value="1"/>
</dbReference>
<dbReference type="PANTHER" id="PTHR47354:SF1">
    <property type="entry name" value="CARNITINE MONOOXYGENASE REDUCTASE SUBUNIT"/>
    <property type="match status" value="1"/>
</dbReference>
<keyword evidence="4" id="KW-0001">2Fe-2S</keyword>
<evidence type="ECO:0000313" key="11">
    <source>
        <dbReference type="EMBL" id="MEC5385734.1"/>
    </source>
</evidence>
<evidence type="ECO:0000259" key="9">
    <source>
        <dbReference type="PROSITE" id="PS51085"/>
    </source>
</evidence>
<evidence type="ECO:0000256" key="2">
    <source>
        <dbReference type="ARBA" id="ARBA00022630"/>
    </source>
</evidence>
<dbReference type="SUPFAM" id="SSF63380">
    <property type="entry name" value="Riboflavin synthase domain-like"/>
    <property type="match status" value="1"/>
</dbReference>
<feature type="domain" description="FAD-binding FR-type" evidence="10">
    <location>
        <begin position="23"/>
        <end position="125"/>
    </location>
</feature>
<sequence length="344" mass="36333">MSTSLTSAPDQLRPVASSVSNSAPSFIDTLVRSVRIEAEDIRSFELAPLPGEQLPDWTPGAHIQVRLAGGLTRAYSLCNHPGETGSYRIAVKLEAQSRGGSRAMHGLAPGDRVQISAPRNLFGLDMAATAHVLIAGGIGVTPLYAMFNALKDHAECEMHYFARSNLHAAFSDRLSQRSHLHHGLDAEGTLQTLRALAAMHARRPGTVFYTCGPAAFMDAVEKTLAAAGIPAAQLRSERFGTEATPAKPVSGEALPSGSFRIVFARSKIEAEVTRGESIIGVARAHGVDIPSSCEQGVCGACLSDVLDGTPEHLDAYLSSAEQAGNKLILPCVSRCAGACLVIDR</sequence>
<dbReference type="Gene3D" id="3.40.50.80">
    <property type="entry name" value="Nucleotide-binding domain of ferredoxin-NADP reductase (FNR) module"/>
    <property type="match status" value="1"/>
</dbReference>
<dbReference type="PANTHER" id="PTHR47354">
    <property type="entry name" value="NADH OXIDOREDUCTASE HCR"/>
    <property type="match status" value="1"/>
</dbReference>
<dbReference type="EC" id="1.-.-.-" evidence="11"/>
<evidence type="ECO:0000313" key="12">
    <source>
        <dbReference type="Proteomes" id="UP001331561"/>
    </source>
</evidence>
<dbReference type="Gene3D" id="3.10.20.30">
    <property type="match status" value="1"/>
</dbReference>
<keyword evidence="8" id="KW-0411">Iron-sulfur</keyword>
<dbReference type="InterPro" id="IPR039261">
    <property type="entry name" value="FNR_nucleotide-bd"/>
</dbReference>
<evidence type="ECO:0000259" key="10">
    <source>
        <dbReference type="PROSITE" id="PS51384"/>
    </source>
</evidence>
<organism evidence="11 12">
    <name type="scientific">Uliginosibacterium silvisoli</name>
    <dbReference type="NCBI Taxonomy" id="3114758"/>
    <lineage>
        <taxon>Bacteria</taxon>
        <taxon>Pseudomonadati</taxon>
        <taxon>Pseudomonadota</taxon>
        <taxon>Betaproteobacteria</taxon>
        <taxon>Rhodocyclales</taxon>
        <taxon>Zoogloeaceae</taxon>
        <taxon>Uliginosibacterium</taxon>
    </lineage>
</organism>
<dbReference type="RefSeq" id="WP_327598682.1">
    <property type="nucleotide sequence ID" value="NZ_JAYXHS010000001.1"/>
</dbReference>
<keyword evidence="2" id="KW-0285">Flavoprotein</keyword>
<evidence type="ECO:0000256" key="3">
    <source>
        <dbReference type="ARBA" id="ARBA00022643"/>
    </source>
</evidence>
<dbReference type="Gene3D" id="2.40.30.10">
    <property type="entry name" value="Translation factors"/>
    <property type="match status" value="1"/>
</dbReference>
<evidence type="ECO:0000256" key="4">
    <source>
        <dbReference type="ARBA" id="ARBA00022714"/>
    </source>
</evidence>
<dbReference type="InterPro" id="IPR012675">
    <property type="entry name" value="Beta-grasp_dom_sf"/>
</dbReference>
<keyword evidence="12" id="KW-1185">Reference proteome</keyword>
<dbReference type="InterPro" id="IPR050415">
    <property type="entry name" value="MRET"/>
</dbReference>
<dbReference type="InterPro" id="IPR036010">
    <property type="entry name" value="2Fe-2S_ferredoxin-like_sf"/>
</dbReference>
<dbReference type="Pfam" id="PF00111">
    <property type="entry name" value="Fer2"/>
    <property type="match status" value="1"/>
</dbReference>
<dbReference type="Pfam" id="PF22290">
    <property type="entry name" value="DmmA-like_N"/>
    <property type="match status" value="1"/>
</dbReference>
<dbReference type="EMBL" id="JAYXHS010000001">
    <property type="protein sequence ID" value="MEC5385734.1"/>
    <property type="molecule type" value="Genomic_DNA"/>
</dbReference>
<keyword evidence="7" id="KW-0408">Iron</keyword>
<dbReference type="GO" id="GO:0016491">
    <property type="term" value="F:oxidoreductase activity"/>
    <property type="evidence" value="ECO:0007669"/>
    <property type="project" value="UniProtKB-KW"/>
</dbReference>
<dbReference type="PROSITE" id="PS51384">
    <property type="entry name" value="FAD_FR"/>
    <property type="match status" value="1"/>
</dbReference>
<protein>
    <submittedName>
        <fullName evidence="11">PDR/VanB family oxidoreductase</fullName>
        <ecNumber evidence="11">1.-.-.-</ecNumber>
    </submittedName>
</protein>
<accession>A0ABU6K1C0</accession>
<evidence type="ECO:0000256" key="7">
    <source>
        <dbReference type="ARBA" id="ARBA00023004"/>
    </source>
</evidence>
<evidence type="ECO:0000256" key="6">
    <source>
        <dbReference type="ARBA" id="ARBA00023002"/>
    </source>
</evidence>
<dbReference type="InterPro" id="IPR054582">
    <property type="entry name" value="DmmA-like_N"/>
</dbReference>
<gene>
    <name evidence="11" type="ORF">VVD49_08365</name>
</gene>
<dbReference type="InterPro" id="IPR008333">
    <property type="entry name" value="Cbr1-like_FAD-bd_dom"/>
</dbReference>
<dbReference type="InterPro" id="IPR006058">
    <property type="entry name" value="2Fe2S_fd_BS"/>
</dbReference>
<name>A0ABU6K1C0_9RHOO</name>
<comment type="caution">
    <text evidence="11">The sequence shown here is derived from an EMBL/GenBank/DDBJ whole genome shotgun (WGS) entry which is preliminary data.</text>
</comment>
<reference evidence="11 12" key="1">
    <citation type="submission" date="2024-01" db="EMBL/GenBank/DDBJ databases">
        <title>Uliginosibacterium soil sp. nov.</title>
        <authorList>
            <person name="Lv Y."/>
        </authorList>
    </citation>
    <scope>NUCLEOTIDE SEQUENCE [LARGE SCALE GENOMIC DNA]</scope>
    <source>
        <strain evidence="11 12">H3</strain>
    </source>
</reference>
<dbReference type="CDD" id="cd06185">
    <property type="entry name" value="PDR_like"/>
    <property type="match status" value="1"/>
</dbReference>
<dbReference type="PROSITE" id="PS00197">
    <property type="entry name" value="2FE2S_FER_1"/>
    <property type="match status" value="1"/>
</dbReference>
<keyword evidence="3" id="KW-0288">FMN</keyword>
<dbReference type="Proteomes" id="UP001331561">
    <property type="component" value="Unassembled WGS sequence"/>
</dbReference>
<dbReference type="PRINTS" id="PR00409">
    <property type="entry name" value="PHDIOXRDTASE"/>
</dbReference>
<dbReference type="CDD" id="cd00207">
    <property type="entry name" value="fer2"/>
    <property type="match status" value="1"/>
</dbReference>
<feature type="domain" description="2Fe-2S ferredoxin-type" evidence="9">
    <location>
        <begin position="259"/>
        <end position="344"/>
    </location>
</feature>
<dbReference type="InterPro" id="IPR017938">
    <property type="entry name" value="Riboflavin_synthase-like_b-brl"/>
</dbReference>
<keyword evidence="5" id="KW-0479">Metal-binding</keyword>
<evidence type="ECO:0000256" key="5">
    <source>
        <dbReference type="ARBA" id="ARBA00022723"/>
    </source>
</evidence>
<keyword evidence="6 11" id="KW-0560">Oxidoreductase</keyword>
<evidence type="ECO:0000256" key="8">
    <source>
        <dbReference type="ARBA" id="ARBA00023014"/>
    </source>
</evidence>
<dbReference type="SUPFAM" id="SSF52343">
    <property type="entry name" value="Ferredoxin reductase-like, C-terminal NADP-linked domain"/>
    <property type="match status" value="1"/>
</dbReference>
<comment type="cofactor">
    <cofactor evidence="1">
        <name>FMN</name>
        <dbReference type="ChEBI" id="CHEBI:58210"/>
    </cofactor>
</comment>
<dbReference type="PROSITE" id="PS51085">
    <property type="entry name" value="2FE2S_FER_2"/>
    <property type="match status" value="1"/>
</dbReference>
<dbReference type="InterPro" id="IPR017927">
    <property type="entry name" value="FAD-bd_FR_type"/>
</dbReference>
<evidence type="ECO:0000256" key="1">
    <source>
        <dbReference type="ARBA" id="ARBA00001917"/>
    </source>
</evidence>
<proteinExistence type="predicted"/>